<accession>A0A8J6FSD6</accession>
<gene>
    <name evidence="1" type="ORF">GDO78_000441</name>
</gene>
<name>A0A8J6FSD6_ELECQ</name>
<protein>
    <submittedName>
        <fullName evidence="1">Uncharacterized protein</fullName>
    </submittedName>
</protein>
<keyword evidence="2" id="KW-1185">Reference proteome</keyword>
<evidence type="ECO:0000313" key="2">
    <source>
        <dbReference type="Proteomes" id="UP000770717"/>
    </source>
</evidence>
<dbReference type="Proteomes" id="UP000770717">
    <property type="component" value="Unassembled WGS sequence"/>
</dbReference>
<proteinExistence type="predicted"/>
<organism evidence="1 2">
    <name type="scientific">Eleutherodactylus coqui</name>
    <name type="common">Puerto Rican coqui</name>
    <dbReference type="NCBI Taxonomy" id="57060"/>
    <lineage>
        <taxon>Eukaryota</taxon>
        <taxon>Metazoa</taxon>
        <taxon>Chordata</taxon>
        <taxon>Craniata</taxon>
        <taxon>Vertebrata</taxon>
        <taxon>Euteleostomi</taxon>
        <taxon>Amphibia</taxon>
        <taxon>Batrachia</taxon>
        <taxon>Anura</taxon>
        <taxon>Neobatrachia</taxon>
        <taxon>Hyloidea</taxon>
        <taxon>Eleutherodactylidae</taxon>
        <taxon>Eleutherodactylinae</taxon>
        <taxon>Eleutherodactylus</taxon>
        <taxon>Eleutherodactylus</taxon>
    </lineage>
</organism>
<reference evidence="1" key="1">
    <citation type="thesis" date="2020" institute="ProQuest LLC" country="789 East Eisenhower Parkway, Ann Arbor, MI, USA">
        <title>Comparative Genomics and Chromosome Evolution.</title>
        <authorList>
            <person name="Mudd A.B."/>
        </authorList>
    </citation>
    <scope>NUCLEOTIDE SEQUENCE</scope>
    <source>
        <strain evidence="1">HN-11 Male</strain>
        <tissue evidence="1">Kidney and liver</tissue>
    </source>
</reference>
<comment type="caution">
    <text evidence="1">The sequence shown here is derived from an EMBL/GenBank/DDBJ whole genome shotgun (WGS) entry which is preliminary data.</text>
</comment>
<sequence length="105" mass="11847">MYREQEKVKSSNHTTPILVGSAPPLPSSLPILFINNNLYLYSTNIFHSIYKTGNKIKTTVTCSNQLMVTVGVRVLLQRSGERLDIGVKERLGSNITPRQRACWEL</sequence>
<evidence type="ECO:0000313" key="1">
    <source>
        <dbReference type="EMBL" id="KAG9491939.1"/>
    </source>
</evidence>
<dbReference type="EMBL" id="WNTK01000001">
    <property type="protein sequence ID" value="KAG9491939.1"/>
    <property type="molecule type" value="Genomic_DNA"/>
</dbReference>
<dbReference type="AlphaFoldDB" id="A0A8J6FSD6"/>